<protein>
    <submittedName>
        <fullName evidence="2">Uncharacterized protein</fullName>
    </submittedName>
</protein>
<name>A0ABS1HIN3_9BACT</name>
<evidence type="ECO:0000256" key="1">
    <source>
        <dbReference type="SAM" id="SignalP"/>
    </source>
</evidence>
<accession>A0ABS1HIN3</accession>
<dbReference type="RefSeq" id="WP_200464767.1">
    <property type="nucleotide sequence ID" value="NZ_JAENRR010000017.1"/>
</dbReference>
<proteinExistence type="predicted"/>
<keyword evidence="3" id="KW-1185">Reference proteome</keyword>
<organism evidence="2 3">
    <name type="scientific">Carboxylicivirga marina</name>
    <dbReference type="NCBI Taxonomy" id="2800988"/>
    <lineage>
        <taxon>Bacteria</taxon>
        <taxon>Pseudomonadati</taxon>
        <taxon>Bacteroidota</taxon>
        <taxon>Bacteroidia</taxon>
        <taxon>Marinilabiliales</taxon>
        <taxon>Marinilabiliaceae</taxon>
        <taxon>Carboxylicivirga</taxon>
    </lineage>
</organism>
<comment type="caution">
    <text evidence="2">The sequence shown here is derived from an EMBL/GenBank/DDBJ whole genome shotgun (WGS) entry which is preliminary data.</text>
</comment>
<reference evidence="2 3" key="1">
    <citation type="submission" date="2021-01" db="EMBL/GenBank/DDBJ databases">
        <title>Carboxyliciviraga sp.nov., isolated from coastal sediments.</title>
        <authorList>
            <person name="Lu D."/>
            <person name="Zhang T."/>
        </authorList>
    </citation>
    <scope>NUCLEOTIDE SEQUENCE [LARGE SCALE GENOMIC DNA]</scope>
    <source>
        <strain evidence="2 3">N1Y132</strain>
    </source>
</reference>
<evidence type="ECO:0000313" key="2">
    <source>
        <dbReference type="EMBL" id="MBK3517538.1"/>
    </source>
</evidence>
<feature type="chain" id="PRO_5045519802" evidence="1">
    <location>
        <begin position="21"/>
        <end position="154"/>
    </location>
</feature>
<feature type="signal peptide" evidence="1">
    <location>
        <begin position="1"/>
        <end position="20"/>
    </location>
</feature>
<sequence>MKKSLLILFLTIVCGGHLVAQTPVVYKELNIDPRYCLQINSFEVAHSLDELKKIPLKYNADCESIDFGKINFVKKSVVVCSQYVRNGKSAIKTTKVEVLRDDRNKRIEIYFASFGTTQIQRQGKVFENRKWLLLPKFPENYKVDVHYALKVVEP</sequence>
<gene>
    <name evidence="2" type="ORF">JIV24_09350</name>
</gene>
<keyword evidence="1" id="KW-0732">Signal</keyword>
<evidence type="ECO:0000313" key="3">
    <source>
        <dbReference type="Proteomes" id="UP000605676"/>
    </source>
</evidence>
<dbReference type="EMBL" id="JAENRR010000017">
    <property type="protein sequence ID" value="MBK3517538.1"/>
    <property type="molecule type" value="Genomic_DNA"/>
</dbReference>
<dbReference type="Proteomes" id="UP000605676">
    <property type="component" value="Unassembled WGS sequence"/>
</dbReference>